<organism evidence="2">
    <name type="scientific">Graphocephala atropunctata</name>
    <dbReference type="NCBI Taxonomy" id="36148"/>
    <lineage>
        <taxon>Eukaryota</taxon>
        <taxon>Metazoa</taxon>
        <taxon>Ecdysozoa</taxon>
        <taxon>Arthropoda</taxon>
        <taxon>Hexapoda</taxon>
        <taxon>Insecta</taxon>
        <taxon>Pterygota</taxon>
        <taxon>Neoptera</taxon>
        <taxon>Paraneoptera</taxon>
        <taxon>Hemiptera</taxon>
        <taxon>Auchenorrhyncha</taxon>
        <taxon>Membracoidea</taxon>
        <taxon>Cicadellidae</taxon>
        <taxon>Cicadellinae</taxon>
        <taxon>Cicadellini</taxon>
        <taxon>Graphocephala</taxon>
    </lineage>
</organism>
<dbReference type="GO" id="GO:0043517">
    <property type="term" value="P:positive regulation of DNA damage response, signal transduction by p53 class mediator"/>
    <property type="evidence" value="ECO:0007669"/>
    <property type="project" value="InterPro"/>
</dbReference>
<dbReference type="GO" id="GO:0005634">
    <property type="term" value="C:nucleus"/>
    <property type="evidence" value="ECO:0007669"/>
    <property type="project" value="TreeGrafter"/>
</dbReference>
<dbReference type="Pfam" id="PF21972">
    <property type="entry name" value="Arc1p_N_like"/>
    <property type="match status" value="1"/>
</dbReference>
<proteinExistence type="predicted"/>
<name>A0A1B6L2C0_9HEMI</name>
<gene>
    <name evidence="2" type="ORF">g.8721</name>
</gene>
<evidence type="ECO:0000313" key="2">
    <source>
        <dbReference type="EMBL" id="JAT17684.1"/>
    </source>
</evidence>
<dbReference type="InterPro" id="IPR036282">
    <property type="entry name" value="Glutathione-S-Trfase_C_sf"/>
</dbReference>
<dbReference type="PANTHER" id="PTHR44490">
    <property type="entry name" value="EUKARYOTIC TRANSLATION ELONGATION FACTOR 1 EPSILON-1"/>
    <property type="match status" value="1"/>
</dbReference>
<dbReference type="InterPro" id="IPR042450">
    <property type="entry name" value="EEF1E1"/>
</dbReference>
<accession>A0A1B6L2C0</accession>
<dbReference type="AlphaFoldDB" id="A0A1B6L2C0"/>
<dbReference type="SUPFAM" id="SSF47616">
    <property type="entry name" value="GST C-terminal domain-like"/>
    <property type="match status" value="1"/>
</dbReference>
<feature type="domain" description="Nuclear-export cofactor Arc1-like N-terminal" evidence="1">
    <location>
        <begin position="67"/>
        <end position="152"/>
    </location>
</feature>
<dbReference type="EMBL" id="GEBQ01022293">
    <property type="protein sequence ID" value="JAT17684.1"/>
    <property type="molecule type" value="Transcribed_RNA"/>
</dbReference>
<dbReference type="InterPro" id="IPR053836">
    <property type="entry name" value="Arc1-like_N"/>
</dbReference>
<evidence type="ECO:0000259" key="1">
    <source>
        <dbReference type="Pfam" id="PF21972"/>
    </source>
</evidence>
<reference evidence="2" key="1">
    <citation type="submission" date="2015-11" db="EMBL/GenBank/DDBJ databases">
        <title>De novo transcriptome assembly of four potential Pierce s Disease insect vectors from Arizona vineyards.</title>
        <authorList>
            <person name="Tassone E.E."/>
        </authorList>
    </citation>
    <scope>NUCLEOTIDE SEQUENCE</scope>
</reference>
<protein>
    <recommendedName>
        <fullName evidence="1">Nuclear-export cofactor Arc1-like N-terminal domain-containing protein</fullName>
    </recommendedName>
</protein>
<dbReference type="GO" id="GO:0017101">
    <property type="term" value="C:aminoacyl-tRNA synthetase multienzyme complex"/>
    <property type="evidence" value="ECO:0007669"/>
    <property type="project" value="InterPro"/>
</dbReference>
<dbReference type="GO" id="GO:0005737">
    <property type="term" value="C:cytoplasm"/>
    <property type="evidence" value="ECO:0007669"/>
    <property type="project" value="TreeGrafter"/>
</dbReference>
<sequence length="172" mass="19347">MSSNNTTGDPFLVSLLTEIELCLNHRHGSLHVKDPNKENGNPGTLLTSLMFQATGDQNGGETLSVRQKAEFRQWIEYISIYGHLLQSSSSSHQVLKDLNNVLGGKSFLTSSSYPTIIDAVFYGILHKVMSTITYQEKEQYVNLSRWFNTVQHDSLVRRSRSVVTFSKSALYT</sequence>
<dbReference type="Gene3D" id="1.20.1050.10">
    <property type="match status" value="1"/>
</dbReference>
<dbReference type="PANTHER" id="PTHR44490:SF1">
    <property type="entry name" value="EUKARYOTIC TRANSLATION ELONGATION FACTOR 1 EPSILON-1"/>
    <property type="match status" value="1"/>
</dbReference>